<dbReference type="Gene3D" id="1.10.150.130">
    <property type="match status" value="1"/>
</dbReference>
<dbReference type="RefSeq" id="WP_117730750.1">
    <property type="nucleotide sequence ID" value="NZ_CP027116.1"/>
</dbReference>
<gene>
    <name evidence="7" type="ORF">C5695_10940</name>
</gene>
<dbReference type="InterPro" id="IPR013762">
    <property type="entry name" value="Integrase-like_cat_sf"/>
</dbReference>
<accession>A0AAD0HN62</accession>
<dbReference type="PANTHER" id="PTHR30349">
    <property type="entry name" value="PHAGE INTEGRASE-RELATED"/>
    <property type="match status" value="1"/>
</dbReference>
<feature type="domain" description="Tyr recombinase" evidence="5">
    <location>
        <begin position="142"/>
        <end position="332"/>
    </location>
</feature>
<evidence type="ECO:0000256" key="3">
    <source>
        <dbReference type="ARBA" id="ARBA00023172"/>
    </source>
</evidence>
<evidence type="ECO:0000313" key="7">
    <source>
        <dbReference type="EMBL" id="AVM24324.1"/>
    </source>
</evidence>
<dbReference type="InterPro" id="IPR044068">
    <property type="entry name" value="CB"/>
</dbReference>
<evidence type="ECO:0000313" key="8">
    <source>
        <dbReference type="Proteomes" id="UP000264960"/>
    </source>
</evidence>
<evidence type="ECO:0000256" key="1">
    <source>
        <dbReference type="ARBA" id="ARBA00008857"/>
    </source>
</evidence>
<dbReference type="PANTHER" id="PTHR30349:SF64">
    <property type="entry name" value="PROPHAGE INTEGRASE INTD-RELATED"/>
    <property type="match status" value="1"/>
</dbReference>
<dbReference type="Gene3D" id="1.10.443.10">
    <property type="entry name" value="Intergrase catalytic core"/>
    <property type="match status" value="1"/>
</dbReference>
<organism evidence="7 8">
    <name type="scientific">Bacillus pumilus</name>
    <name type="common">Bacillus mesentericus</name>
    <dbReference type="NCBI Taxonomy" id="1408"/>
    <lineage>
        <taxon>Bacteria</taxon>
        <taxon>Bacillati</taxon>
        <taxon>Bacillota</taxon>
        <taxon>Bacilli</taxon>
        <taxon>Bacillales</taxon>
        <taxon>Bacillaceae</taxon>
        <taxon>Bacillus</taxon>
    </lineage>
</organism>
<dbReference type="Proteomes" id="UP000264960">
    <property type="component" value="Chromosome"/>
</dbReference>
<dbReference type="GO" id="GO:0015074">
    <property type="term" value="P:DNA integration"/>
    <property type="evidence" value="ECO:0007669"/>
    <property type="project" value="InterPro"/>
</dbReference>
<dbReference type="InterPro" id="IPR010998">
    <property type="entry name" value="Integrase_recombinase_N"/>
</dbReference>
<dbReference type="PROSITE" id="PS51898">
    <property type="entry name" value="TYR_RECOMBINASE"/>
    <property type="match status" value="1"/>
</dbReference>
<dbReference type="PROSITE" id="PS51900">
    <property type="entry name" value="CB"/>
    <property type="match status" value="1"/>
</dbReference>
<dbReference type="GO" id="GO:0006310">
    <property type="term" value="P:DNA recombination"/>
    <property type="evidence" value="ECO:0007669"/>
    <property type="project" value="UniProtKB-KW"/>
</dbReference>
<dbReference type="EMBL" id="CP027116">
    <property type="protein sequence ID" value="AVM24324.1"/>
    <property type="molecule type" value="Genomic_DNA"/>
</dbReference>
<proteinExistence type="inferred from homology"/>
<comment type="similarity">
    <text evidence="1">Belongs to the 'phage' integrase family.</text>
</comment>
<reference evidence="7 8" key="1">
    <citation type="submission" date="2018-02" db="EMBL/GenBank/DDBJ databases">
        <title>The complete genome of two Bacillus pumilus strains from Cuatro Cienegas, Coahuila, Mexico.</title>
        <authorList>
            <person name="Zarza E."/>
            <person name="Alcaraz L.D."/>
            <person name="Aguilar-Salinas B."/>
            <person name="Islas A."/>
            <person name="Olmedo-Alvarez G."/>
        </authorList>
    </citation>
    <scope>NUCLEOTIDE SEQUENCE [LARGE SCALE GENOMIC DNA]</scope>
    <source>
        <strain evidence="7 8">145</strain>
    </source>
</reference>
<dbReference type="CDD" id="cd00397">
    <property type="entry name" value="DNA_BRE_C"/>
    <property type="match status" value="1"/>
</dbReference>
<evidence type="ECO:0000259" key="5">
    <source>
        <dbReference type="PROSITE" id="PS51898"/>
    </source>
</evidence>
<dbReference type="InterPro" id="IPR002104">
    <property type="entry name" value="Integrase_catalytic"/>
</dbReference>
<dbReference type="SUPFAM" id="SSF56349">
    <property type="entry name" value="DNA breaking-rejoining enzymes"/>
    <property type="match status" value="1"/>
</dbReference>
<sequence length="333" mass="39275">MSKEIEQNMLRKRAQKLPEVTDEMWAQVDQEHQELVSEFLDANSFRDKTRKQYNSTLRQFFWWVHTSLNGKKLYKITKRDFIRYQSFLKNRGMSSSGISLKKASVSSLNNYIESIVAEEEQNYKAFRNFTRGLPAIPKTVTYEKVKVTYDDYKLMMDTLKEDENYLGMAWLATAFNVGARRAEIVQFKTEILDYPIKEGNPYITAHKIIGKGRGEGKQLEYMVNLEALEYMRIWKEKRGYDHDYIFTTQYGGEPKQMSESWADYFCSDVLSDILGRRINPHLFKASCITYLLEVKKVKLELVSKKIAHHEDVSTTIKHYDLRDFEEEKNQIFS</sequence>
<dbReference type="InterPro" id="IPR050090">
    <property type="entry name" value="Tyrosine_recombinase_XerCD"/>
</dbReference>
<evidence type="ECO:0000259" key="6">
    <source>
        <dbReference type="PROSITE" id="PS51900"/>
    </source>
</evidence>
<evidence type="ECO:0000256" key="4">
    <source>
        <dbReference type="PROSITE-ProRule" id="PRU01248"/>
    </source>
</evidence>
<dbReference type="AlphaFoldDB" id="A0AAD0HN62"/>
<name>A0AAD0HN62_BACPU</name>
<keyword evidence="2 4" id="KW-0238">DNA-binding</keyword>
<dbReference type="GO" id="GO:0003677">
    <property type="term" value="F:DNA binding"/>
    <property type="evidence" value="ECO:0007669"/>
    <property type="project" value="UniProtKB-UniRule"/>
</dbReference>
<evidence type="ECO:0000256" key="2">
    <source>
        <dbReference type="ARBA" id="ARBA00023125"/>
    </source>
</evidence>
<feature type="domain" description="Core-binding (CB)" evidence="6">
    <location>
        <begin position="30"/>
        <end position="113"/>
    </location>
</feature>
<keyword evidence="3" id="KW-0233">DNA recombination</keyword>
<dbReference type="InterPro" id="IPR011010">
    <property type="entry name" value="DNA_brk_join_enz"/>
</dbReference>
<protein>
    <submittedName>
        <fullName evidence="7">Recombinase</fullName>
    </submittedName>
</protein>